<dbReference type="InterPro" id="IPR017853">
    <property type="entry name" value="GH"/>
</dbReference>
<dbReference type="Pfam" id="PF00332">
    <property type="entry name" value="Glyco_hydro_17"/>
    <property type="match status" value="1"/>
</dbReference>
<dbReference type="SUPFAM" id="SSF51445">
    <property type="entry name" value="(Trans)glycosidases"/>
    <property type="match status" value="1"/>
</dbReference>
<evidence type="ECO:0000256" key="1">
    <source>
        <dbReference type="ARBA" id="ARBA00008773"/>
    </source>
</evidence>
<dbReference type="PANTHER" id="PTHR36394:SF1">
    <property type="entry name" value="OS01G0277700 PROTEIN"/>
    <property type="match status" value="1"/>
</dbReference>
<keyword evidence="7" id="KW-0472">Membrane</keyword>
<keyword evidence="7" id="KW-1133">Transmembrane helix</keyword>
<feature type="region of interest" description="Disordered" evidence="6">
    <location>
        <begin position="215"/>
        <end position="234"/>
    </location>
</feature>
<comment type="caution">
    <text evidence="8">The sequence shown here is derived from an EMBL/GenBank/DDBJ whole genome shotgun (WGS) entry which is preliminary data.</text>
</comment>
<comment type="similarity">
    <text evidence="1 5">Belongs to the glycosyl hydrolase 17 family.</text>
</comment>
<feature type="compositionally biased region" description="Basic residues" evidence="6">
    <location>
        <begin position="220"/>
        <end position="234"/>
    </location>
</feature>
<evidence type="ECO:0000313" key="9">
    <source>
        <dbReference type="Proteomes" id="UP000826656"/>
    </source>
</evidence>
<accession>A0ABQ7WB44</accession>
<protein>
    <recommendedName>
        <fullName evidence="10">Glycosyl hydrolases family 17 protein</fullName>
    </recommendedName>
</protein>
<keyword evidence="2" id="KW-0378">Hydrolase</keyword>
<feature type="transmembrane region" description="Helical" evidence="7">
    <location>
        <begin position="119"/>
        <end position="143"/>
    </location>
</feature>
<feature type="transmembrane region" description="Helical" evidence="7">
    <location>
        <begin position="12"/>
        <end position="36"/>
    </location>
</feature>
<keyword evidence="9" id="KW-1185">Reference proteome</keyword>
<dbReference type="Proteomes" id="UP000826656">
    <property type="component" value="Unassembled WGS sequence"/>
</dbReference>
<dbReference type="PANTHER" id="PTHR36394">
    <property type="entry name" value="OS01G0277700 PROTEIN"/>
    <property type="match status" value="1"/>
</dbReference>
<feature type="transmembrane region" description="Helical" evidence="7">
    <location>
        <begin position="85"/>
        <end position="107"/>
    </location>
</feature>
<keyword evidence="3" id="KW-0611">Plant defense</keyword>
<evidence type="ECO:0000256" key="3">
    <source>
        <dbReference type="ARBA" id="ARBA00022821"/>
    </source>
</evidence>
<evidence type="ECO:0000256" key="4">
    <source>
        <dbReference type="ARBA" id="ARBA00023295"/>
    </source>
</evidence>
<organism evidence="8 9">
    <name type="scientific">Solanum tuberosum</name>
    <name type="common">Potato</name>
    <dbReference type="NCBI Taxonomy" id="4113"/>
    <lineage>
        <taxon>Eukaryota</taxon>
        <taxon>Viridiplantae</taxon>
        <taxon>Streptophyta</taxon>
        <taxon>Embryophyta</taxon>
        <taxon>Tracheophyta</taxon>
        <taxon>Spermatophyta</taxon>
        <taxon>Magnoliopsida</taxon>
        <taxon>eudicotyledons</taxon>
        <taxon>Gunneridae</taxon>
        <taxon>Pentapetalae</taxon>
        <taxon>asterids</taxon>
        <taxon>lamiids</taxon>
        <taxon>Solanales</taxon>
        <taxon>Solanaceae</taxon>
        <taxon>Solanoideae</taxon>
        <taxon>Solaneae</taxon>
        <taxon>Solanum</taxon>
    </lineage>
</organism>
<feature type="transmembrane region" description="Helical" evidence="7">
    <location>
        <begin position="149"/>
        <end position="175"/>
    </location>
</feature>
<name>A0ABQ7WB44_SOLTU</name>
<evidence type="ECO:0000256" key="2">
    <source>
        <dbReference type="ARBA" id="ARBA00022801"/>
    </source>
</evidence>
<evidence type="ECO:0000256" key="6">
    <source>
        <dbReference type="SAM" id="MobiDB-lite"/>
    </source>
</evidence>
<keyword evidence="4" id="KW-0326">Glycosidase</keyword>
<dbReference type="InterPro" id="IPR000490">
    <property type="entry name" value="Glyco_hydro_17"/>
</dbReference>
<feature type="transmembrane region" description="Helical" evidence="7">
    <location>
        <begin position="48"/>
        <end position="73"/>
    </location>
</feature>
<gene>
    <name evidence="8" type="ORF">KY290_009396</name>
</gene>
<dbReference type="Gene3D" id="3.20.20.80">
    <property type="entry name" value="Glycosidases"/>
    <property type="match status" value="1"/>
</dbReference>
<evidence type="ECO:0000256" key="5">
    <source>
        <dbReference type="RuleBase" id="RU004335"/>
    </source>
</evidence>
<evidence type="ECO:0000256" key="7">
    <source>
        <dbReference type="SAM" id="Phobius"/>
    </source>
</evidence>
<feature type="transmembrane region" description="Helical" evidence="7">
    <location>
        <begin position="187"/>
        <end position="206"/>
    </location>
</feature>
<keyword evidence="7" id="KW-0812">Transmembrane</keyword>
<dbReference type="EMBL" id="JAIVGD010000003">
    <property type="protein sequence ID" value="KAH0777985.1"/>
    <property type="molecule type" value="Genomic_DNA"/>
</dbReference>
<reference evidence="8 9" key="1">
    <citation type="journal article" date="2021" name="bioRxiv">
        <title>Chromosome-scale and haplotype-resolved genome assembly of a tetraploid potato cultivar.</title>
        <authorList>
            <person name="Sun H."/>
            <person name="Jiao W.-B."/>
            <person name="Krause K."/>
            <person name="Campoy J.A."/>
            <person name="Goel M."/>
            <person name="Folz-Donahue K."/>
            <person name="Kukat C."/>
            <person name="Huettel B."/>
            <person name="Schneeberger K."/>
        </authorList>
    </citation>
    <scope>NUCLEOTIDE SEQUENCE [LARGE SCALE GENOMIC DNA]</scope>
    <source>
        <strain evidence="8">SolTubOtavaFocal</strain>
        <tissue evidence="8">Leaves</tissue>
    </source>
</reference>
<evidence type="ECO:0008006" key="10">
    <source>
        <dbReference type="Google" id="ProtNLM"/>
    </source>
</evidence>
<feature type="transmembrane region" description="Helical" evidence="7">
    <location>
        <begin position="594"/>
        <end position="612"/>
    </location>
</feature>
<sequence>MESGFTAEDLSTIGGIATVSLLHSFIPTHWLPFSIVGRAQKWTLSRTLLVTAFGAVLHVISTSILGITAITITNTIAGEDSVHKLASLLLIVLGGSYIILFLCGKGGHSHSHNQPMEKMAVAGLVLVPALSPCATTLPVFLAVGNSSSMMVLAIIVLLFSTITVMTSLVALSFYGASQLKFHWVERYDKLLVGSVLSLVGILTLIFHDHDHEGGSAGGHIQKRASNTRRKMKKRAHTRYKERLNAKGSIVVHAMTGTYGINYGKISDNIPAPEDVLRLLRMNKIKNIRIYDADSRVLRAFSGSGIEISVCLPNELLKDVSLNGSIALEWIQVNLQPYLPGTSIRGIAVGNEILGGDTSISEALVPAVRSVYRALRRLGLTNTIEVSTPHSEAIFSSTYPPSNGTFKESMMPYLGPLLRFFNRVGSPLYINAYPFLAYKFDPSHIDINYALFQPNKGIVDPKTKLHYDNMFDAMVDATYVALEKLGYTKMQVIVSETGWASKGDDNEAGADPKNARTYNFNLHKRLMKKKGTPYRPKMMAKGYVFALFNENLKPGPTSERNFGLFKADGSIAYDIGFKGLVSSASSKDFVLQGRFWSSQSLIIVACTIILVLFM</sequence>
<evidence type="ECO:0000313" key="8">
    <source>
        <dbReference type="EMBL" id="KAH0777985.1"/>
    </source>
</evidence>
<proteinExistence type="inferred from homology"/>